<dbReference type="AlphaFoldDB" id="A0A0H5BKD3"/>
<evidence type="ECO:0000313" key="2">
    <source>
        <dbReference type="EMBL" id="BAS01690.1"/>
    </source>
</evidence>
<proteinExistence type="predicted"/>
<feature type="region of interest" description="Disordered" evidence="1">
    <location>
        <begin position="88"/>
        <end position="112"/>
    </location>
</feature>
<name>A0A0H5BKD3_9EUKA</name>
<feature type="compositionally biased region" description="Basic and acidic residues" evidence="1">
    <location>
        <begin position="97"/>
        <end position="111"/>
    </location>
</feature>
<accession>A0A0H5BKD3</accession>
<evidence type="ECO:0000256" key="1">
    <source>
        <dbReference type="SAM" id="MobiDB-lite"/>
    </source>
</evidence>
<geneLocation type="nucleomorph" evidence="2"/>
<dbReference type="EMBL" id="AB996601">
    <property type="protein sequence ID" value="BAS01690.1"/>
    <property type="molecule type" value="Genomic_DNA"/>
</dbReference>
<keyword evidence="2" id="KW-0542">Nucleomorph</keyword>
<organism evidence="2">
    <name type="scientific">Lotharella vacuolata</name>
    <dbReference type="NCBI Taxonomy" id="74820"/>
    <lineage>
        <taxon>Eukaryota</taxon>
        <taxon>Sar</taxon>
        <taxon>Rhizaria</taxon>
        <taxon>Cercozoa</taxon>
        <taxon>Chlorarachniophyceae</taxon>
        <taxon>Lotharella</taxon>
    </lineage>
</organism>
<reference evidence="2" key="1">
    <citation type="journal article" date="2015" name="Genome Biol. Evol.">
        <title>Nucleomorph Genome Sequences of Two Chlorarachniophytes, Amorphochlora amoebiformis and Lotharella vacuolata.</title>
        <authorList>
            <person name="Suzuki S."/>
            <person name="Shirato S."/>
            <person name="Hirakawa Y."/>
            <person name="Ishida K."/>
        </authorList>
    </citation>
    <scope>NUCLEOTIDE SEQUENCE</scope>
    <source>
        <strain evidence="2">CCMP240</strain>
    </source>
</reference>
<protein>
    <submittedName>
        <fullName evidence="2">Uncharacterized protein</fullName>
    </submittedName>
</protein>
<sequence>MSNNLFMNKMILINLVYMYKQINGKIPSLYDIKRSISKINVEIDDCYIKKFLENLQKINFNEAEVNGRKRIEFIKKQKPLVQFINFLPNKNNENEPSVEKKEKKEEVKNDSYHSYSDTEVLYVI</sequence>